<dbReference type="PROSITE" id="PS50835">
    <property type="entry name" value="IG_LIKE"/>
    <property type="match status" value="1"/>
</dbReference>
<keyword evidence="1" id="KW-1133">Transmembrane helix</keyword>
<dbReference type="RefSeq" id="WP_118325209.1">
    <property type="nucleotide sequence ID" value="NZ_QRYQ01000011.1"/>
</dbReference>
<accession>A0A395W6G9</accession>
<protein>
    <recommendedName>
        <fullName evidence="2">Ig-like domain-containing protein</fullName>
    </recommendedName>
</protein>
<dbReference type="InterPro" id="IPR007110">
    <property type="entry name" value="Ig-like_dom"/>
</dbReference>
<keyword evidence="1" id="KW-0472">Membrane</keyword>
<evidence type="ECO:0000259" key="2">
    <source>
        <dbReference type="PROSITE" id="PS50835"/>
    </source>
</evidence>
<evidence type="ECO:0000313" key="4">
    <source>
        <dbReference type="Proteomes" id="UP000265489"/>
    </source>
</evidence>
<keyword evidence="1" id="KW-0812">Transmembrane</keyword>
<evidence type="ECO:0000256" key="1">
    <source>
        <dbReference type="SAM" id="Phobius"/>
    </source>
</evidence>
<organism evidence="3 4">
    <name type="scientific">Holdemanella biformis</name>
    <dbReference type="NCBI Taxonomy" id="1735"/>
    <lineage>
        <taxon>Bacteria</taxon>
        <taxon>Bacillati</taxon>
        <taxon>Bacillota</taxon>
        <taxon>Erysipelotrichia</taxon>
        <taxon>Erysipelotrichales</taxon>
        <taxon>Erysipelotrichaceae</taxon>
        <taxon>Holdemanella</taxon>
    </lineage>
</organism>
<sequence>MKQEILQFKGKIYKTDAPSSDQTIPDAVTNITNPESFVWKIDEMNPNEIRKLTYYVKLIDTTQNLYQIKKDVVNNAQVYSKREGSSQVYSKDHKESTFTPTIIIDTSVMKKNIVKQDDNKDYKKDNDGNYLVNYQIEFNYGLNNNVSIKGFQFADYLDYVDDYDFKTDSKMLPYISFVENSIVLHVKTAGESGYKEYKGNDISVKWAKGNDTYTTTYNENSTRFKVYELNNKSITINPGDSYYVTYTLKIKPEVYAAMQSNSVNIKNRYYTYSTDKELNKIGNTDLTLSEYKWVDKDVAKPTTSEETINMDGKKYNNQFNEDTSAEQSFKVPAGSYKYTVKLNKTDGKFNITDVTLTDTLDKDVMKYVGYMKIMAYDTQNNVVETKWVNIDKQQNFSLRLSDIDWTKNCYSYTFEYYATPNNLSSLTSAKVTNTFSLNGDVKRGVDGETFTFTNVSSSSEVTLEGSYNLNINKQAWYYEKPKQNATEWQNGKHYWVIEVNGSKIRKDTQIKDEISEALGKDEISSYLHKDSLVGVYKGDLKNLSNKKIEDLPENLKIGKDYYTAEYKNSKGFSGDNNYSELVLTTKKDIDLQENEKIYIVVSTEPKELPTEYRATSIYKNSVYVKHINDVDFTKYDEASQELYGGNYILKELGQTFECKNGKYINISKGKDTDNPENKIVTKNLNGDGIFASWAFKVNYGGDLKGDYRVLETIPDGMELSYMRIKWTGKSAKDITSKQIKNLGDDWKENTITAPDDDNSNITTTYYVNGKQALIQLGEFKGIHARDDYSVDVQVVCRVTDPDVLLGGGTKTFNNKVMLQSADGTKDYVSANASAEISNKKILDKTNIHNDKSPKIDYTITANEYGQTLLKNTTDKLTLVDDLCPNLVLDPDSIKAKNIKNNIDVPIEIKYDPEKNILEIQIPDGTPVQIQYSCKVKVAPKTETSVSNRVYWKNYGQTGGVNDEIKTFSYDLNASGTTETETHPQLTIIKYDDTLKRLSGAEFEIYECTLENNEIKRTTKNPFTVTSDANGTVTIKTSDYQMKFNTIYEVKETKTVDGYILDGNSYYIMRAKKEDSDDYSDYVKKYIEYQNSRDKHYTVAYDKDYFLVKIYNAQKGITVKKAFTNNAAETEHNPVSGTYRFGLYDNAEGSGDALEIISIHYDPKDKDVKSAKFKNPIDLTKDYYVFEIGQNNQPIKASDDEATINSMQYKVVYKNETDSTKTNNAKVGETVTVTNKSRTKILPSTGSMGTLIYRLLGATLVVASLICLSNINKNKRKEKRRKR</sequence>
<reference evidence="3 4" key="1">
    <citation type="submission" date="2018-08" db="EMBL/GenBank/DDBJ databases">
        <title>A genome reference for cultivated species of the human gut microbiota.</title>
        <authorList>
            <person name="Zou Y."/>
            <person name="Xue W."/>
            <person name="Luo G."/>
        </authorList>
    </citation>
    <scope>NUCLEOTIDE SEQUENCE [LARGE SCALE GENOMIC DNA]</scope>
    <source>
        <strain evidence="3 4">AF15-20</strain>
    </source>
</reference>
<proteinExistence type="predicted"/>
<name>A0A395W6G9_9FIRM</name>
<dbReference type="InterPro" id="IPR013783">
    <property type="entry name" value="Ig-like_fold"/>
</dbReference>
<feature type="domain" description="Ig-like" evidence="2">
    <location>
        <begin position="912"/>
        <end position="1023"/>
    </location>
</feature>
<gene>
    <name evidence="3" type="ORF">DWW32_06770</name>
</gene>
<feature type="transmembrane region" description="Helical" evidence="1">
    <location>
        <begin position="1250"/>
        <end position="1270"/>
    </location>
</feature>
<dbReference type="Gene3D" id="2.60.40.10">
    <property type="entry name" value="Immunoglobulins"/>
    <property type="match status" value="1"/>
</dbReference>
<dbReference type="Proteomes" id="UP000265489">
    <property type="component" value="Unassembled WGS sequence"/>
</dbReference>
<evidence type="ECO:0000313" key="3">
    <source>
        <dbReference type="EMBL" id="RGU91412.1"/>
    </source>
</evidence>
<dbReference type="EMBL" id="QRYQ01000011">
    <property type="protein sequence ID" value="RGU91412.1"/>
    <property type="molecule type" value="Genomic_DNA"/>
</dbReference>
<comment type="caution">
    <text evidence="3">The sequence shown here is derived from an EMBL/GenBank/DDBJ whole genome shotgun (WGS) entry which is preliminary data.</text>
</comment>